<protein>
    <recommendedName>
        <fullName evidence="4">Lipoprotein</fullName>
    </recommendedName>
</protein>
<proteinExistence type="predicted"/>
<dbReference type="EMBL" id="QJPH01000401">
    <property type="protein sequence ID" value="PZN75100.1"/>
    <property type="molecule type" value="Genomic_DNA"/>
</dbReference>
<evidence type="ECO:0008006" key="4">
    <source>
        <dbReference type="Google" id="ProtNLM"/>
    </source>
</evidence>
<evidence type="ECO:0000256" key="1">
    <source>
        <dbReference type="SAM" id="SignalP"/>
    </source>
</evidence>
<gene>
    <name evidence="2" type="ORF">DM484_19580</name>
</gene>
<evidence type="ECO:0000313" key="2">
    <source>
        <dbReference type="EMBL" id="PZN75100.1"/>
    </source>
</evidence>
<organism evidence="2 3">
    <name type="scientific">Candidatus Methylumidiphilus alinenensis</name>
    <dbReference type="NCBI Taxonomy" id="2202197"/>
    <lineage>
        <taxon>Bacteria</taxon>
        <taxon>Pseudomonadati</taxon>
        <taxon>Pseudomonadota</taxon>
        <taxon>Gammaproteobacteria</taxon>
        <taxon>Methylococcales</taxon>
        <taxon>Candidatus Methylumidiphilus</taxon>
    </lineage>
</organism>
<dbReference type="Proteomes" id="UP000249396">
    <property type="component" value="Unassembled WGS sequence"/>
</dbReference>
<feature type="chain" id="PRO_5016164094" description="Lipoprotein" evidence="1">
    <location>
        <begin position="24"/>
        <end position="103"/>
    </location>
</feature>
<dbReference type="PROSITE" id="PS51257">
    <property type="entry name" value="PROKAR_LIPOPROTEIN"/>
    <property type="match status" value="1"/>
</dbReference>
<reference evidence="2 3" key="1">
    <citation type="journal article" date="2018" name="Aquat. Microb. Ecol.">
        <title>Gammaproteobacterial methanotrophs dominate.</title>
        <authorList>
            <person name="Rissanen A.J."/>
            <person name="Saarenheimo J."/>
            <person name="Tiirola M."/>
            <person name="Peura S."/>
            <person name="Aalto S.L."/>
            <person name="Karvinen A."/>
            <person name="Nykanen H."/>
        </authorList>
    </citation>
    <scope>NUCLEOTIDE SEQUENCE [LARGE SCALE GENOMIC DNA]</scope>
    <source>
        <strain evidence="2">AMbin10</strain>
    </source>
</reference>
<feature type="signal peptide" evidence="1">
    <location>
        <begin position="1"/>
        <end position="23"/>
    </location>
</feature>
<comment type="caution">
    <text evidence="2">The sequence shown here is derived from an EMBL/GenBank/DDBJ whole genome shotgun (WGS) entry which is preliminary data.</text>
</comment>
<evidence type="ECO:0000313" key="3">
    <source>
        <dbReference type="Proteomes" id="UP000249396"/>
    </source>
</evidence>
<accession>A0A2W4SHZ4</accession>
<keyword evidence="1" id="KW-0732">Signal</keyword>
<name>A0A2W4SHZ4_9GAMM</name>
<dbReference type="AlphaFoldDB" id="A0A2W4SHZ4"/>
<sequence length="103" mass="11323">MKRKLKFTFTALLSIAMSLAGCASGPSYQWPLSDPQERPLAFHDTRLQYALVTGDDDTLTKDFAMKLPPSMTERIVAGAVLPFTVASEAAFWPFFTGIKALAH</sequence>